<evidence type="ECO:0000256" key="5">
    <source>
        <dbReference type="ARBA" id="ARBA00022692"/>
    </source>
</evidence>
<dbReference type="GO" id="GO:0007608">
    <property type="term" value="P:sensory perception of smell"/>
    <property type="evidence" value="ECO:0007669"/>
    <property type="project" value="UniProtKB-KW"/>
</dbReference>
<evidence type="ECO:0000256" key="11">
    <source>
        <dbReference type="ARBA" id="ARBA00023180"/>
    </source>
</evidence>
<dbReference type="GO" id="GO:0005044">
    <property type="term" value="F:scavenger receptor activity"/>
    <property type="evidence" value="ECO:0007669"/>
    <property type="project" value="TreeGrafter"/>
</dbReference>
<keyword evidence="9" id="KW-1015">Disulfide bond</keyword>
<evidence type="ECO:0000256" key="7">
    <source>
        <dbReference type="ARBA" id="ARBA00022989"/>
    </source>
</evidence>
<evidence type="ECO:0000256" key="13">
    <source>
        <dbReference type="SAM" id="Phobius"/>
    </source>
</evidence>
<dbReference type="InterPro" id="IPR002159">
    <property type="entry name" value="CD36_fam"/>
</dbReference>
<evidence type="ECO:0000256" key="12">
    <source>
        <dbReference type="ARBA" id="ARBA00040645"/>
    </source>
</evidence>
<evidence type="ECO:0000256" key="10">
    <source>
        <dbReference type="ARBA" id="ARBA00023170"/>
    </source>
</evidence>
<dbReference type="EMBL" id="JANEYG010000016">
    <property type="protein sequence ID" value="KAJ8919877.1"/>
    <property type="molecule type" value="Genomic_DNA"/>
</dbReference>
<organism evidence="14 15">
    <name type="scientific">Exocentrus adspersus</name>
    <dbReference type="NCBI Taxonomy" id="1586481"/>
    <lineage>
        <taxon>Eukaryota</taxon>
        <taxon>Metazoa</taxon>
        <taxon>Ecdysozoa</taxon>
        <taxon>Arthropoda</taxon>
        <taxon>Hexapoda</taxon>
        <taxon>Insecta</taxon>
        <taxon>Pterygota</taxon>
        <taxon>Neoptera</taxon>
        <taxon>Endopterygota</taxon>
        <taxon>Coleoptera</taxon>
        <taxon>Polyphaga</taxon>
        <taxon>Cucujiformia</taxon>
        <taxon>Chrysomeloidea</taxon>
        <taxon>Cerambycidae</taxon>
        <taxon>Lamiinae</taxon>
        <taxon>Acanthocinini</taxon>
        <taxon>Exocentrus</taxon>
    </lineage>
</organism>
<evidence type="ECO:0000313" key="14">
    <source>
        <dbReference type="EMBL" id="KAJ8919877.1"/>
    </source>
</evidence>
<keyword evidence="11" id="KW-0325">Glycoprotein</keyword>
<keyword evidence="15" id="KW-1185">Reference proteome</keyword>
<keyword evidence="3" id="KW-1003">Cell membrane</keyword>
<proteinExistence type="inferred from homology"/>
<evidence type="ECO:0000256" key="2">
    <source>
        <dbReference type="ARBA" id="ARBA00010532"/>
    </source>
</evidence>
<comment type="similarity">
    <text evidence="2">Belongs to the CD36 family.</text>
</comment>
<dbReference type="GO" id="GO:0005886">
    <property type="term" value="C:plasma membrane"/>
    <property type="evidence" value="ECO:0007669"/>
    <property type="project" value="UniProtKB-SubCell"/>
</dbReference>
<comment type="caution">
    <text evidence="14">The sequence shown here is derived from an EMBL/GenBank/DDBJ whole genome shotgun (WGS) entry which is preliminary data.</text>
</comment>
<evidence type="ECO:0000256" key="3">
    <source>
        <dbReference type="ARBA" id="ARBA00022475"/>
    </source>
</evidence>
<keyword evidence="8 13" id="KW-0472">Membrane</keyword>
<accession>A0AAV8VZM8</accession>
<evidence type="ECO:0000256" key="6">
    <source>
        <dbReference type="ARBA" id="ARBA00022725"/>
    </source>
</evidence>
<keyword evidence="5 13" id="KW-0812">Transmembrane</keyword>
<evidence type="ECO:0000256" key="4">
    <source>
        <dbReference type="ARBA" id="ARBA00022606"/>
    </source>
</evidence>
<reference evidence="14 15" key="1">
    <citation type="journal article" date="2023" name="Insect Mol. Biol.">
        <title>Genome sequencing provides insights into the evolution of gene families encoding plant cell wall-degrading enzymes in longhorned beetles.</title>
        <authorList>
            <person name="Shin N.R."/>
            <person name="Okamura Y."/>
            <person name="Kirsch R."/>
            <person name="Pauchet Y."/>
        </authorList>
    </citation>
    <scope>NUCLEOTIDE SEQUENCE [LARGE SCALE GENOMIC DNA]</scope>
    <source>
        <strain evidence="14">EAD_L_NR</strain>
    </source>
</reference>
<keyword evidence="10" id="KW-0675">Receptor</keyword>
<gene>
    <name evidence="14" type="ORF">NQ315_006406</name>
</gene>
<evidence type="ECO:0000256" key="1">
    <source>
        <dbReference type="ARBA" id="ARBA00004236"/>
    </source>
</evidence>
<feature type="transmembrane region" description="Helical" evidence="13">
    <location>
        <begin position="172"/>
        <end position="190"/>
    </location>
</feature>
<dbReference type="PANTHER" id="PTHR11923:SF109">
    <property type="entry name" value="SENSORY NEURON MEMBRANE PROTEIN 2"/>
    <property type="match status" value="1"/>
</dbReference>
<dbReference type="AlphaFoldDB" id="A0AAV8VZM8"/>
<keyword evidence="7 13" id="KW-1133">Transmembrane helix</keyword>
<name>A0AAV8VZM8_9CUCU</name>
<dbReference type="PRINTS" id="PR01609">
    <property type="entry name" value="CD36FAMILY"/>
</dbReference>
<dbReference type="Pfam" id="PF01130">
    <property type="entry name" value="CD36"/>
    <property type="match status" value="1"/>
</dbReference>
<dbReference type="PANTHER" id="PTHR11923">
    <property type="entry name" value="SCAVENGER RECEPTOR CLASS B TYPE-1 SR-B1"/>
    <property type="match status" value="1"/>
</dbReference>
<protein>
    <recommendedName>
        <fullName evidence="12">Sensory neuron membrane protein 2</fullName>
    </recommendedName>
</protein>
<keyword evidence="6" id="KW-0552">Olfaction</keyword>
<evidence type="ECO:0000256" key="8">
    <source>
        <dbReference type="ARBA" id="ARBA00023136"/>
    </source>
</evidence>
<dbReference type="GO" id="GO:0005737">
    <property type="term" value="C:cytoplasm"/>
    <property type="evidence" value="ECO:0007669"/>
    <property type="project" value="TreeGrafter"/>
</dbReference>
<sequence>MYQSVCSYKGVDGLRFTIDENTFRPATQYPENDCFCTQQTLDVDGSPSCYLDGVVDLKTCIGAPILLSFPHFLFADEKYRKAVDGITEPDESIHKIFLLVEPNTGTPLEGRKRAQFNMALRPASYMTLTENLPRAVLPLLWVEEGVSLPDKYIDEINSKYFNALKVANGVKYGIIAVTLAAVVTSTGFLVRKKFFTAK</sequence>
<evidence type="ECO:0000313" key="15">
    <source>
        <dbReference type="Proteomes" id="UP001159042"/>
    </source>
</evidence>
<evidence type="ECO:0000256" key="9">
    <source>
        <dbReference type="ARBA" id="ARBA00023157"/>
    </source>
</evidence>
<keyword evidence="4" id="KW-0716">Sensory transduction</keyword>
<dbReference type="Proteomes" id="UP001159042">
    <property type="component" value="Unassembled WGS sequence"/>
</dbReference>
<comment type="subcellular location">
    <subcellularLocation>
        <location evidence="1">Cell membrane</location>
    </subcellularLocation>
</comment>